<organism evidence="2 3">
    <name type="scientific">Sphingobacterium humi</name>
    <dbReference type="NCBI Taxonomy" id="1796905"/>
    <lineage>
        <taxon>Bacteria</taxon>
        <taxon>Pseudomonadati</taxon>
        <taxon>Bacteroidota</taxon>
        <taxon>Sphingobacteriia</taxon>
        <taxon>Sphingobacteriales</taxon>
        <taxon>Sphingobacteriaceae</taxon>
        <taxon>Sphingobacterium</taxon>
    </lineage>
</organism>
<gene>
    <name evidence="2" type="ORF">GQF63_17250</name>
</gene>
<dbReference type="Proteomes" id="UP000435036">
    <property type="component" value="Unassembled WGS sequence"/>
</dbReference>
<evidence type="ECO:0000313" key="3">
    <source>
        <dbReference type="Proteomes" id="UP000435036"/>
    </source>
</evidence>
<keyword evidence="3" id="KW-1185">Reference proteome</keyword>
<reference evidence="2 3" key="1">
    <citation type="submission" date="2019-12" db="EMBL/GenBank/DDBJ databases">
        <authorList>
            <person name="Dong K."/>
        </authorList>
    </citation>
    <scope>NUCLEOTIDE SEQUENCE [LARGE SCALE GENOMIC DNA]</scope>
    <source>
        <strain evidence="2 3">JCM 31225</strain>
    </source>
</reference>
<dbReference type="EMBL" id="WSQA01000015">
    <property type="protein sequence ID" value="MVZ63774.1"/>
    <property type="molecule type" value="Genomic_DNA"/>
</dbReference>
<evidence type="ECO:0000313" key="2">
    <source>
        <dbReference type="EMBL" id="MVZ63774.1"/>
    </source>
</evidence>
<dbReference type="AlphaFoldDB" id="A0A6N8L3V9"/>
<protein>
    <submittedName>
        <fullName evidence="2">Uncharacterized protein</fullName>
    </submittedName>
</protein>
<dbReference type="RefSeq" id="WP_160370491.1">
    <property type="nucleotide sequence ID" value="NZ_WSQA01000015.1"/>
</dbReference>
<keyword evidence="1" id="KW-0812">Transmembrane</keyword>
<keyword evidence="1" id="KW-1133">Transmembrane helix</keyword>
<sequence length="151" mass="17721">MKLNPSSIKSFKNGIPTLIGFIVLIVVFIKYDFDSKEKEKNLRKNFLYSVGKITDVMMPGRSSGSFTFKYFILDKQYENDYSPGSRRAFQYFNFLSQYEWPMIYDSTDFSNATLLLQKSDYEKYGIPYNGQRVVDFNKMIIIDSNQIIKLN</sequence>
<comment type="caution">
    <text evidence="2">The sequence shown here is derived from an EMBL/GenBank/DDBJ whole genome shotgun (WGS) entry which is preliminary data.</text>
</comment>
<keyword evidence="1" id="KW-0472">Membrane</keyword>
<accession>A0A6N8L3V9</accession>
<proteinExistence type="predicted"/>
<name>A0A6N8L3V9_9SPHI</name>
<feature type="transmembrane region" description="Helical" evidence="1">
    <location>
        <begin position="15"/>
        <end position="33"/>
    </location>
</feature>
<evidence type="ECO:0000256" key="1">
    <source>
        <dbReference type="SAM" id="Phobius"/>
    </source>
</evidence>